<dbReference type="AlphaFoldDB" id="A0A3L6PBS2"/>
<evidence type="ECO:0000256" key="1">
    <source>
        <dbReference type="SAM" id="MobiDB-lite"/>
    </source>
</evidence>
<feature type="region of interest" description="Disordered" evidence="1">
    <location>
        <begin position="288"/>
        <end position="308"/>
    </location>
</feature>
<dbReference type="EMBL" id="PQIB02000018">
    <property type="protein sequence ID" value="RLM54328.1"/>
    <property type="molecule type" value="Genomic_DNA"/>
</dbReference>
<evidence type="ECO:0000313" key="3">
    <source>
        <dbReference type="Proteomes" id="UP000275267"/>
    </source>
</evidence>
<organism evidence="2 3">
    <name type="scientific">Panicum miliaceum</name>
    <name type="common">Proso millet</name>
    <name type="synonym">Broomcorn millet</name>
    <dbReference type="NCBI Taxonomy" id="4540"/>
    <lineage>
        <taxon>Eukaryota</taxon>
        <taxon>Viridiplantae</taxon>
        <taxon>Streptophyta</taxon>
        <taxon>Embryophyta</taxon>
        <taxon>Tracheophyta</taxon>
        <taxon>Spermatophyta</taxon>
        <taxon>Magnoliopsida</taxon>
        <taxon>Liliopsida</taxon>
        <taxon>Poales</taxon>
        <taxon>Poaceae</taxon>
        <taxon>PACMAD clade</taxon>
        <taxon>Panicoideae</taxon>
        <taxon>Panicodae</taxon>
        <taxon>Paniceae</taxon>
        <taxon>Panicinae</taxon>
        <taxon>Panicum</taxon>
        <taxon>Panicum sect. Panicum</taxon>
    </lineage>
</organism>
<accession>A0A3L6PBS2</accession>
<proteinExistence type="predicted"/>
<dbReference type="Proteomes" id="UP000275267">
    <property type="component" value="Unassembled WGS sequence"/>
</dbReference>
<reference evidence="3" key="1">
    <citation type="journal article" date="2019" name="Nat. Commun.">
        <title>The genome of broomcorn millet.</title>
        <authorList>
            <person name="Zou C."/>
            <person name="Miki D."/>
            <person name="Li D."/>
            <person name="Tang Q."/>
            <person name="Xiao L."/>
            <person name="Rajput S."/>
            <person name="Deng P."/>
            <person name="Jia W."/>
            <person name="Huang R."/>
            <person name="Zhang M."/>
            <person name="Sun Y."/>
            <person name="Hu J."/>
            <person name="Fu X."/>
            <person name="Schnable P.S."/>
            <person name="Li F."/>
            <person name="Zhang H."/>
            <person name="Feng B."/>
            <person name="Zhu X."/>
            <person name="Liu R."/>
            <person name="Schnable J.C."/>
            <person name="Zhu J.-K."/>
            <person name="Zhang H."/>
        </authorList>
    </citation>
    <scope>NUCLEOTIDE SEQUENCE [LARGE SCALE GENOMIC DNA]</scope>
</reference>
<evidence type="ECO:0000313" key="2">
    <source>
        <dbReference type="EMBL" id="RLM54328.1"/>
    </source>
</evidence>
<feature type="region of interest" description="Disordered" evidence="1">
    <location>
        <begin position="95"/>
        <end position="145"/>
    </location>
</feature>
<feature type="region of interest" description="Disordered" evidence="1">
    <location>
        <begin position="1"/>
        <end position="77"/>
    </location>
</feature>
<feature type="compositionally biased region" description="Low complexity" evidence="1">
    <location>
        <begin position="46"/>
        <end position="55"/>
    </location>
</feature>
<feature type="compositionally biased region" description="Low complexity" evidence="1">
    <location>
        <begin position="290"/>
        <end position="303"/>
    </location>
</feature>
<protein>
    <submittedName>
        <fullName evidence="2">Uncharacterized protein</fullName>
    </submittedName>
</protein>
<sequence>MPVPGDGNTRRQKHRSSNVRGTIVAVLQSLSEEQEPSRRLPQDCTGSSAGVASSKAKWRKDAWTKSGELSPGAGRVKKRVCLARKEIDRGAKGWEGEVDWRPDKGGPPVGGEGGRSKGARRWPVPSAPDTPAAAGGESDGEGNRNRCSGYPLSHRWRMWGFRRFGLIFENAERRGSSRGGQRRQRLCRGRRRRGGGVVLCACVSWTGRGGDEEGGFRVAVLRIAPQKSKSAPPSAPRCCSRAGFRPGLPDGPARWPRWRRGDSNIENLTNSNIDFHLSELTAIVGPAHQRSWPSRPSPSTRTPGAARSIRDFSDYSSFNSDISRELECLAMAAVDPGAAPKSDVPDSARPAVDLNDLESMDLLPDAGPLKHMEPFVLAWGMEWRQRRRSVPGSVPSAAVRGAPTGAAALLAGGSRIDGTARRHYRRVPRVRVRDDALAMAALALALALPLPRLAISGATGIISAALSRRTRRREQQVD</sequence>
<comment type="caution">
    <text evidence="2">The sequence shown here is derived from an EMBL/GenBank/DDBJ whole genome shotgun (WGS) entry which is preliminary data.</text>
</comment>
<gene>
    <name evidence="2" type="ORF">C2845_PM10G15790</name>
</gene>
<feature type="compositionally biased region" description="Basic and acidic residues" evidence="1">
    <location>
        <begin position="95"/>
        <end position="104"/>
    </location>
</feature>
<name>A0A3L6PBS2_PANMI</name>
<keyword evidence="3" id="KW-1185">Reference proteome</keyword>